<keyword evidence="2" id="KW-0732">Signal</keyword>
<dbReference type="AlphaFoldDB" id="A0A1I7BNN8"/>
<dbReference type="RefSeq" id="WP_054783377.1">
    <property type="nucleotide sequence ID" value="NZ_FPBD01000004.1"/>
</dbReference>
<accession>A0A1I7BNN8</accession>
<dbReference type="Proteomes" id="UP000183371">
    <property type="component" value="Unassembled WGS sequence"/>
</dbReference>
<feature type="chain" id="PRO_5010246102" evidence="2">
    <location>
        <begin position="28"/>
        <end position="105"/>
    </location>
</feature>
<name>A0A1I7BNN8_9HYPH</name>
<evidence type="ECO:0000313" key="4">
    <source>
        <dbReference type="Proteomes" id="UP000183371"/>
    </source>
</evidence>
<organism evidence="3 4">
    <name type="scientific">Pseudovibrio denitrificans</name>
    <dbReference type="NCBI Taxonomy" id="258256"/>
    <lineage>
        <taxon>Bacteria</taxon>
        <taxon>Pseudomonadati</taxon>
        <taxon>Pseudomonadota</taxon>
        <taxon>Alphaproteobacteria</taxon>
        <taxon>Hyphomicrobiales</taxon>
        <taxon>Stappiaceae</taxon>
        <taxon>Pseudovibrio</taxon>
    </lineage>
</organism>
<dbReference type="EMBL" id="FPBD01000004">
    <property type="protein sequence ID" value="SFT88701.1"/>
    <property type="molecule type" value="Genomic_DNA"/>
</dbReference>
<reference evidence="4" key="1">
    <citation type="submission" date="2016-10" db="EMBL/GenBank/DDBJ databases">
        <authorList>
            <person name="Varghese N."/>
            <person name="Submissions S."/>
        </authorList>
    </citation>
    <scope>NUCLEOTIDE SEQUENCE [LARGE SCALE GENOMIC DNA]</scope>
    <source>
        <strain evidence="4">DSM 17465</strain>
    </source>
</reference>
<keyword evidence="4" id="KW-1185">Reference proteome</keyword>
<evidence type="ECO:0000313" key="3">
    <source>
        <dbReference type="EMBL" id="SFT88701.1"/>
    </source>
</evidence>
<feature type="region of interest" description="Disordered" evidence="1">
    <location>
        <begin position="27"/>
        <end position="105"/>
    </location>
</feature>
<evidence type="ECO:0000256" key="2">
    <source>
        <dbReference type="SAM" id="SignalP"/>
    </source>
</evidence>
<gene>
    <name evidence="3" type="ORF">SAMN05444141_104135</name>
</gene>
<protein>
    <submittedName>
        <fullName evidence="3">Uncharacterized protein</fullName>
    </submittedName>
</protein>
<evidence type="ECO:0000256" key="1">
    <source>
        <dbReference type="SAM" id="MobiDB-lite"/>
    </source>
</evidence>
<sequence length="105" mass="11160">MQFMQVLTVKGFVMAFGVVAVSACSHAADTERSVPQGSAQQSAQTEWAEQNSVVEAPGVLRSWFQPPPEDQHPYVPPPQKRYVPLGGDSTGPVIVLPGGNGPQSD</sequence>
<proteinExistence type="predicted"/>
<feature type="signal peptide" evidence="2">
    <location>
        <begin position="1"/>
        <end position="27"/>
    </location>
</feature>
<feature type="compositionally biased region" description="Polar residues" evidence="1">
    <location>
        <begin position="33"/>
        <end position="53"/>
    </location>
</feature>